<dbReference type="Pfam" id="PF13531">
    <property type="entry name" value="SBP_bac_11"/>
    <property type="match status" value="1"/>
</dbReference>
<evidence type="ECO:0000256" key="2">
    <source>
        <dbReference type="ARBA" id="ARBA00022723"/>
    </source>
</evidence>
<dbReference type="EMBL" id="VSSQ01006569">
    <property type="protein sequence ID" value="MPM33139.1"/>
    <property type="molecule type" value="Genomic_DNA"/>
</dbReference>
<dbReference type="SUPFAM" id="SSF53850">
    <property type="entry name" value="Periplasmic binding protein-like II"/>
    <property type="match status" value="1"/>
</dbReference>
<keyword evidence="3" id="KW-0732">Signal</keyword>
<dbReference type="InterPro" id="IPR041879">
    <property type="entry name" value="YvgL-like_PBP2"/>
</dbReference>
<accession>A0A644YXV3</accession>
<dbReference type="InterPro" id="IPR050682">
    <property type="entry name" value="ModA/WtpA"/>
</dbReference>
<dbReference type="Gene3D" id="3.40.190.10">
    <property type="entry name" value="Periplasmic binding protein-like II"/>
    <property type="match status" value="2"/>
</dbReference>
<keyword evidence="2" id="KW-0479">Metal-binding</keyword>
<keyword evidence="1" id="KW-0500">Molybdenum</keyword>
<dbReference type="PROSITE" id="PS51257">
    <property type="entry name" value="PROKAR_LIPOPROTEIN"/>
    <property type="match status" value="1"/>
</dbReference>
<protein>
    <submittedName>
        <fullName evidence="4">Molybdate-binding protein ModA</fullName>
    </submittedName>
</protein>
<dbReference type="GO" id="GO:0030973">
    <property type="term" value="F:molybdate ion binding"/>
    <property type="evidence" value="ECO:0007669"/>
    <property type="project" value="TreeGrafter"/>
</dbReference>
<dbReference type="PANTHER" id="PTHR30632">
    <property type="entry name" value="MOLYBDATE-BINDING PERIPLASMIC PROTEIN"/>
    <property type="match status" value="1"/>
</dbReference>
<dbReference type="PANTHER" id="PTHR30632:SF0">
    <property type="entry name" value="SULFATE-BINDING PROTEIN"/>
    <property type="match status" value="1"/>
</dbReference>
<dbReference type="GO" id="GO:0046872">
    <property type="term" value="F:metal ion binding"/>
    <property type="evidence" value="ECO:0007669"/>
    <property type="project" value="UniProtKB-KW"/>
</dbReference>
<dbReference type="GO" id="GO:0015689">
    <property type="term" value="P:molybdate ion transport"/>
    <property type="evidence" value="ECO:0007669"/>
    <property type="project" value="InterPro"/>
</dbReference>
<proteinExistence type="predicted"/>
<organism evidence="4">
    <name type="scientific">bioreactor metagenome</name>
    <dbReference type="NCBI Taxonomy" id="1076179"/>
    <lineage>
        <taxon>unclassified sequences</taxon>
        <taxon>metagenomes</taxon>
        <taxon>ecological metagenomes</taxon>
    </lineage>
</organism>
<reference evidence="4" key="1">
    <citation type="submission" date="2019-08" db="EMBL/GenBank/DDBJ databases">
        <authorList>
            <person name="Kucharzyk K."/>
            <person name="Murdoch R.W."/>
            <person name="Higgins S."/>
            <person name="Loffler F."/>
        </authorList>
    </citation>
    <scope>NUCLEOTIDE SEQUENCE</scope>
</reference>
<sequence>MNFNLKILLTGLLSLGIMLAGCGGEKKEAAKTAAPVELHVSAAASMTDAMKEIADDYQKKNPGVKLVFNFAASGELQQAIEQGAPVDIFISAAKKQMDALDKGGLLAEGTRKDLLENKVVLIVPKDSKAALTKFEDVLKDDVKKIGLGEPKGVPVGQYSEEIFGKLGILDQVKAKAVYGSNVRQVLSWVDTGEVDAGVVYATDAAISKGNKVICTAPEGSHKPVIYPMAIIKSTKQAEAAKAFAAYMAGADGKKVFEKYGFAVK</sequence>
<dbReference type="AlphaFoldDB" id="A0A644YXV3"/>
<name>A0A644YXV3_9ZZZZ</name>
<dbReference type="CDD" id="cd13537">
    <property type="entry name" value="PBP2_YvgL_like"/>
    <property type="match status" value="1"/>
</dbReference>
<comment type="caution">
    <text evidence="4">The sequence shown here is derived from an EMBL/GenBank/DDBJ whole genome shotgun (WGS) entry which is preliminary data.</text>
</comment>
<dbReference type="PIRSF" id="PIRSF004846">
    <property type="entry name" value="ModA"/>
    <property type="match status" value="1"/>
</dbReference>
<evidence type="ECO:0000313" key="4">
    <source>
        <dbReference type="EMBL" id="MPM33139.1"/>
    </source>
</evidence>
<dbReference type="FunFam" id="3.40.190.10:FF:000035">
    <property type="entry name" value="Molybdate ABC transporter substrate-binding protein"/>
    <property type="match status" value="1"/>
</dbReference>
<dbReference type="NCBIfam" id="TIGR01256">
    <property type="entry name" value="modA"/>
    <property type="match status" value="1"/>
</dbReference>
<evidence type="ECO:0000256" key="1">
    <source>
        <dbReference type="ARBA" id="ARBA00022505"/>
    </source>
</evidence>
<gene>
    <name evidence="4" type="primary">modA_13</name>
    <name evidence="4" type="ORF">SDC9_79707</name>
</gene>
<evidence type="ECO:0000256" key="3">
    <source>
        <dbReference type="ARBA" id="ARBA00022729"/>
    </source>
</evidence>
<dbReference type="InterPro" id="IPR005950">
    <property type="entry name" value="ModA"/>
</dbReference>